<keyword evidence="5" id="KW-0805">Transcription regulation</keyword>
<dbReference type="EMBL" id="HBGF01005487">
    <property type="protein sequence ID" value="CAD9094574.1"/>
    <property type="molecule type" value="Transcribed_RNA"/>
</dbReference>
<gene>
    <name evidence="7" type="ORF">NDES1114_LOCUS3728</name>
</gene>
<evidence type="ECO:0000256" key="6">
    <source>
        <dbReference type="SAM" id="MobiDB-lite"/>
    </source>
</evidence>
<dbReference type="SUPFAM" id="SSF57783">
    <property type="entry name" value="Zinc beta-ribbon"/>
    <property type="match status" value="1"/>
</dbReference>
<name>A0A7S1PPX5_NEODS</name>
<keyword evidence="5" id="KW-0479">Metal-binding</keyword>
<dbReference type="GO" id="GO:0008270">
    <property type="term" value="F:zinc ion binding"/>
    <property type="evidence" value="ECO:0007669"/>
    <property type="project" value="UniProtKB-KW"/>
</dbReference>
<keyword evidence="3 5" id="KW-0862">Zinc</keyword>
<evidence type="ECO:0000256" key="5">
    <source>
        <dbReference type="RuleBase" id="RU364033"/>
    </source>
</evidence>
<evidence type="ECO:0000313" key="7">
    <source>
        <dbReference type="EMBL" id="CAD9094574.1"/>
    </source>
</evidence>
<dbReference type="GO" id="GO:0008023">
    <property type="term" value="C:transcription elongation factor complex"/>
    <property type="evidence" value="ECO:0007669"/>
    <property type="project" value="TreeGrafter"/>
</dbReference>
<dbReference type="InterPro" id="IPR007808">
    <property type="entry name" value="Elf1"/>
</dbReference>
<comment type="subcellular location">
    <subcellularLocation>
        <location evidence="1 5">Nucleus</location>
    </subcellularLocation>
</comment>
<evidence type="ECO:0000256" key="4">
    <source>
        <dbReference type="ARBA" id="ARBA00023242"/>
    </source>
</evidence>
<evidence type="ECO:0000256" key="1">
    <source>
        <dbReference type="ARBA" id="ARBA00004123"/>
    </source>
</evidence>
<dbReference type="GO" id="GO:0000993">
    <property type="term" value="F:RNA polymerase II complex binding"/>
    <property type="evidence" value="ECO:0007669"/>
    <property type="project" value="TreeGrafter"/>
</dbReference>
<dbReference type="GO" id="GO:0006368">
    <property type="term" value="P:transcription elongation by RNA polymerase II"/>
    <property type="evidence" value="ECO:0007669"/>
    <property type="project" value="TreeGrafter"/>
</dbReference>
<reference evidence="7" key="1">
    <citation type="submission" date="2021-01" db="EMBL/GenBank/DDBJ databases">
        <authorList>
            <person name="Corre E."/>
            <person name="Pelletier E."/>
            <person name="Niang G."/>
            <person name="Scheremetjew M."/>
            <person name="Finn R."/>
            <person name="Kale V."/>
            <person name="Holt S."/>
            <person name="Cochrane G."/>
            <person name="Meng A."/>
            <person name="Brown T."/>
            <person name="Cohen L."/>
        </authorList>
    </citation>
    <scope>NUCLEOTIDE SEQUENCE</scope>
    <source>
        <strain evidence="7">CCAP 1951/1</strain>
    </source>
</reference>
<evidence type="ECO:0000256" key="2">
    <source>
        <dbReference type="ARBA" id="ARBA00009730"/>
    </source>
</evidence>
<proteinExistence type="inferred from homology"/>
<dbReference type="Gene3D" id="2.20.25.190">
    <property type="match status" value="1"/>
</dbReference>
<feature type="region of interest" description="Disordered" evidence="6">
    <location>
        <begin position="101"/>
        <end position="120"/>
    </location>
</feature>
<comment type="function">
    <text evidence="5">Transcription elongation factor implicated in the maintenance of proper chromatin structure in actively transcribed regions.</text>
</comment>
<protein>
    <recommendedName>
        <fullName evidence="5">Transcription elongation factor 1 homolog</fullName>
    </recommendedName>
</protein>
<dbReference type="InterPro" id="IPR038567">
    <property type="entry name" value="T_Elf1_sf"/>
</dbReference>
<keyword evidence="4 5" id="KW-0539">Nucleus</keyword>
<comment type="similarity">
    <text evidence="2 5">Belongs to the ELOF1 family.</text>
</comment>
<evidence type="ECO:0000256" key="3">
    <source>
        <dbReference type="ARBA" id="ARBA00022833"/>
    </source>
</evidence>
<dbReference type="AlphaFoldDB" id="A0A7S1PPX5"/>
<organism evidence="7">
    <name type="scientific">Neobodo designis</name>
    <name type="common">Flagellated protozoan</name>
    <name type="synonym">Bodo designis</name>
    <dbReference type="NCBI Taxonomy" id="312471"/>
    <lineage>
        <taxon>Eukaryota</taxon>
        <taxon>Discoba</taxon>
        <taxon>Euglenozoa</taxon>
        <taxon>Kinetoplastea</taxon>
        <taxon>Metakinetoplastina</taxon>
        <taxon>Neobodonida</taxon>
        <taxon>Neobodo</taxon>
    </lineage>
</organism>
<keyword evidence="5" id="KW-0863">Zinc-finger</keyword>
<accession>A0A7S1PPX5</accession>
<dbReference type="PANTHER" id="PTHR20934:SF0">
    <property type="entry name" value="TRANSCRIPTION ELONGATION FACTOR 1 HOMOLOG"/>
    <property type="match status" value="1"/>
</dbReference>
<dbReference type="PANTHER" id="PTHR20934">
    <property type="entry name" value="TRANSCRIPTION ELONGATION FACTOR 1 HOMOLOG"/>
    <property type="match status" value="1"/>
</dbReference>
<sequence length="146" mass="16187">MGGKKKKSTGNVVKRDSKYKIPRVFDCPLCDAKASIQIKINKVAGKAQVSCRVCDQPKPAFEAEYGRLTQHHDAFFEFYEWLRQKDAEQLEKHNIVVHPTDQTHREGPLQEALEGGSTHDHVAPAAAHDDEVAGLTGADVGDGTHW</sequence>
<dbReference type="Pfam" id="PF05129">
    <property type="entry name" value="Zn_ribbon_Elf1"/>
    <property type="match status" value="1"/>
</dbReference>
<keyword evidence="5" id="KW-0804">Transcription</keyword>